<evidence type="ECO:0000256" key="1">
    <source>
        <dbReference type="ARBA" id="ARBA00007074"/>
    </source>
</evidence>
<protein>
    <submittedName>
        <fullName evidence="7">C40 family peptidase</fullName>
    </submittedName>
</protein>
<evidence type="ECO:0000256" key="4">
    <source>
        <dbReference type="ARBA" id="ARBA00022807"/>
    </source>
</evidence>
<dbReference type="Proteomes" id="UP001612915">
    <property type="component" value="Unassembled WGS sequence"/>
</dbReference>
<dbReference type="PROSITE" id="PS51935">
    <property type="entry name" value="NLPC_P60"/>
    <property type="match status" value="1"/>
</dbReference>
<evidence type="ECO:0000313" key="8">
    <source>
        <dbReference type="Proteomes" id="UP001612915"/>
    </source>
</evidence>
<feature type="signal peptide" evidence="5">
    <location>
        <begin position="1"/>
        <end position="31"/>
    </location>
</feature>
<accession>A0ABW8ATU8</accession>
<dbReference type="Pfam" id="PF00877">
    <property type="entry name" value="NLPC_P60"/>
    <property type="match status" value="1"/>
</dbReference>
<organism evidence="7 8">
    <name type="scientific">Spongisporangium articulatum</name>
    <dbReference type="NCBI Taxonomy" id="3362603"/>
    <lineage>
        <taxon>Bacteria</taxon>
        <taxon>Bacillati</taxon>
        <taxon>Actinomycetota</taxon>
        <taxon>Actinomycetes</taxon>
        <taxon>Kineosporiales</taxon>
        <taxon>Kineosporiaceae</taxon>
        <taxon>Spongisporangium</taxon>
    </lineage>
</organism>
<dbReference type="InterPro" id="IPR000064">
    <property type="entry name" value="NLP_P60_dom"/>
</dbReference>
<keyword evidence="8" id="KW-1185">Reference proteome</keyword>
<keyword evidence="3" id="KW-0378">Hydrolase</keyword>
<comment type="caution">
    <text evidence="7">The sequence shown here is derived from an EMBL/GenBank/DDBJ whole genome shotgun (WGS) entry which is preliminary data.</text>
</comment>
<dbReference type="SUPFAM" id="SSF54001">
    <property type="entry name" value="Cysteine proteinases"/>
    <property type="match status" value="1"/>
</dbReference>
<keyword evidence="4" id="KW-0788">Thiol protease</keyword>
<comment type="similarity">
    <text evidence="1">Belongs to the peptidase C40 family.</text>
</comment>
<evidence type="ECO:0000259" key="6">
    <source>
        <dbReference type="PROSITE" id="PS51935"/>
    </source>
</evidence>
<proteinExistence type="inferred from homology"/>
<dbReference type="InterPro" id="IPR051202">
    <property type="entry name" value="Peptidase_C40"/>
</dbReference>
<gene>
    <name evidence="7" type="ORF">ACIB24_18390</name>
</gene>
<sequence length="270" mass="28006">MLKHTLNRSRMPLGALVTAAALAAGASSAAASDVTVDNVDTAVATETATVTVAQTRADTETATAHLTRTVRATATARAKATRQATRKVTVTVTRAADSPSGAHAEAEQAARATARLQATRAATSAAGSAAARAAHVSAARKARSSANRLAHHGFATTVLRHAAALKGRPYRLGADGPRAFDCSGYVRYVLRAAGVSGLPRTSAAMSRALTHVRKSSRQIGDLILFGSRRHGVTHVGIYAGHGTIWHAPGTGRRVTRAPIWTSHYAVARTV</sequence>
<evidence type="ECO:0000256" key="3">
    <source>
        <dbReference type="ARBA" id="ARBA00022801"/>
    </source>
</evidence>
<feature type="chain" id="PRO_5047188820" evidence="5">
    <location>
        <begin position="32"/>
        <end position="270"/>
    </location>
</feature>
<dbReference type="PANTHER" id="PTHR47053">
    <property type="entry name" value="MUREIN DD-ENDOPEPTIDASE MEPH-RELATED"/>
    <property type="match status" value="1"/>
</dbReference>
<feature type="domain" description="NlpC/P60" evidence="6">
    <location>
        <begin position="152"/>
        <end position="270"/>
    </location>
</feature>
<name>A0ABW8ATU8_9ACTN</name>
<keyword evidence="5" id="KW-0732">Signal</keyword>
<dbReference type="Gene3D" id="3.90.1720.10">
    <property type="entry name" value="endopeptidase domain like (from Nostoc punctiforme)"/>
    <property type="match status" value="1"/>
</dbReference>
<evidence type="ECO:0000256" key="5">
    <source>
        <dbReference type="SAM" id="SignalP"/>
    </source>
</evidence>
<dbReference type="PANTHER" id="PTHR47053:SF1">
    <property type="entry name" value="MUREIN DD-ENDOPEPTIDASE MEPH-RELATED"/>
    <property type="match status" value="1"/>
</dbReference>
<dbReference type="RefSeq" id="WP_398283335.1">
    <property type="nucleotide sequence ID" value="NZ_JBITLV010000006.1"/>
</dbReference>
<evidence type="ECO:0000313" key="7">
    <source>
        <dbReference type="EMBL" id="MFI7589037.1"/>
    </source>
</evidence>
<dbReference type="EMBL" id="JBITLV010000006">
    <property type="protein sequence ID" value="MFI7589037.1"/>
    <property type="molecule type" value="Genomic_DNA"/>
</dbReference>
<reference evidence="7 8" key="1">
    <citation type="submission" date="2024-10" db="EMBL/GenBank/DDBJ databases">
        <title>The Natural Products Discovery Center: Release of the First 8490 Sequenced Strains for Exploring Actinobacteria Biosynthetic Diversity.</title>
        <authorList>
            <person name="Kalkreuter E."/>
            <person name="Kautsar S.A."/>
            <person name="Yang D."/>
            <person name="Bader C.D."/>
            <person name="Teijaro C.N."/>
            <person name="Fluegel L."/>
            <person name="Davis C.M."/>
            <person name="Simpson J.R."/>
            <person name="Lauterbach L."/>
            <person name="Steele A.D."/>
            <person name="Gui C."/>
            <person name="Meng S."/>
            <person name="Li G."/>
            <person name="Viehrig K."/>
            <person name="Ye F."/>
            <person name="Su P."/>
            <person name="Kiefer A.F."/>
            <person name="Nichols A."/>
            <person name="Cepeda A.J."/>
            <person name="Yan W."/>
            <person name="Fan B."/>
            <person name="Jiang Y."/>
            <person name="Adhikari A."/>
            <person name="Zheng C.-J."/>
            <person name="Schuster L."/>
            <person name="Cowan T.M."/>
            <person name="Smanski M.J."/>
            <person name="Chevrette M.G."/>
            <person name="De Carvalho L.P.S."/>
            <person name="Shen B."/>
        </authorList>
    </citation>
    <scope>NUCLEOTIDE SEQUENCE [LARGE SCALE GENOMIC DNA]</scope>
    <source>
        <strain evidence="7 8">NPDC049639</strain>
    </source>
</reference>
<evidence type="ECO:0000256" key="2">
    <source>
        <dbReference type="ARBA" id="ARBA00022670"/>
    </source>
</evidence>
<dbReference type="InterPro" id="IPR038765">
    <property type="entry name" value="Papain-like_cys_pep_sf"/>
</dbReference>
<keyword evidence="2" id="KW-0645">Protease</keyword>